<accession>A0AAV3T7J9</accession>
<gene>
    <name evidence="3" type="ORF">GCM10009020_10480</name>
</gene>
<evidence type="ECO:0000256" key="2">
    <source>
        <dbReference type="SAM" id="Phobius"/>
    </source>
</evidence>
<feature type="compositionally biased region" description="Acidic residues" evidence="1">
    <location>
        <begin position="54"/>
        <end position="64"/>
    </location>
</feature>
<keyword evidence="2" id="KW-0812">Transmembrane</keyword>
<keyword evidence="4" id="KW-1185">Reference proteome</keyword>
<name>A0AAV3T7J9_9EURY</name>
<reference evidence="3 4" key="1">
    <citation type="journal article" date="2019" name="Int. J. Syst. Evol. Microbiol.">
        <title>The Global Catalogue of Microorganisms (GCM) 10K type strain sequencing project: providing services to taxonomists for standard genome sequencing and annotation.</title>
        <authorList>
            <consortium name="The Broad Institute Genomics Platform"/>
            <consortium name="The Broad Institute Genome Sequencing Center for Infectious Disease"/>
            <person name="Wu L."/>
            <person name="Ma J."/>
        </authorList>
    </citation>
    <scope>NUCLEOTIDE SEQUENCE [LARGE SCALE GENOMIC DNA]</scope>
    <source>
        <strain evidence="3 4">JCM 16328</strain>
    </source>
</reference>
<keyword evidence="2" id="KW-1133">Transmembrane helix</keyword>
<organism evidence="3 4">
    <name type="scientific">Natronoarchaeum mannanilyticum</name>
    <dbReference type="NCBI Taxonomy" id="926360"/>
    <lineage>
        <taxon>Archaea</taxon>
        <taxon>Methanobacteriati</taxon>
        <taxon>Methanobacteriota</taxon>
        <taxon>Stenosarchaea group</taxon>
        <taxon>Halobacteria</taxon>
        <taxon>Halobacteriales</taxon>
        <taxon>Natronoarchaeaceae</taxon>
    </lineage>
</organism>
<evidence type="ECO:0000313" key="4">
    <source>
        <dbReference type="Proteomes" id="UP001500420"/>
    </source>
</evidence>
<proteinExistence type="predicted"/>
<comment type="caution">
    <text evidence="3">The sequence shown here is derived from an EMBL/GenBank/DDBJ whole genome shotgun (WGS) entry which is preliminary data.</text>
</comment>
<dbReference type="EMBL" id="BAAADV010000001">
    <property type="protein sequence ID" value="GAA0666978.1"/>
    <property type="molecule type" value="Genomic_DNA"/>
</dbReference>
<feature type="transmembrane region" description="Helical" evidence="2">
    <location>
        <begin position="6"/>
        <end position="24"/>
    </location>
</feature>
<feature type="compositionally biased region" description="Basic and acidic residues" evidence="1">
    <location>
        <begin position="36"/>
        <end position="53"/>
    </location>
</feature>
<feature type="region of interest" description="Disordered" evidence="1">
    <location>
        <begin position="31"/>
        <end position="64"/>
    </location>
</feature>
<keyword evidence="2" id="KW-0472">Membrane</keyword>
<protein>
    <submittedName>
        <fullName evidence="3">Uncharacterized protein</fullName>
    </submittedName>
</protein>
<sequence length="64" mass="6777">MPGIGVGVAALLALGIVAPLVLYLQVKTGVRSPGGLDRKMGDRAGEGRDRRDDETPETDERENS</sequence>
<dbReference type="RefSeq" id="WP_343772848.1">
    <property type="nucleotide sequence ID" value="NZ_BAAADV010000001.1"/>
</dbReference>
<evidence type="ECO:0000256" key="1">
    <source>
        <dbReference type="SAM" id="MobiDB-lite"/>
    </source>
</evidence>
<dbReference type="AlphaFoldDB" id="A0AAV3T7J9"/>
<evidence type="ECO:0000313" key="3">
    <source>
        <dbReference type="EMBL" id="GAA0666978.1"/>
    </source>
</evidence>
<dbReference type="Proteomes" id="UP001500420">
    <property type="component" value="Unassembled WGS sequence"/>
</dbReference>